<dbReference type="HOGENOM" id="CLU_2228047_0_0_1"/>
<dbReference type="Gramene" id="EOX94091">
    <property type="protein sequence ID" value="EOX94091"/>
    <property type="gene ID" value="TCM_003217"/>
</dbReference>
<dbReference type="EMBL" id="CM001879">
    <property type="protein sequence ID" value="EOX94091.1"/>
    <property type="molecule type" value="Genomic_DNA"/>
</dbReference>
<evidence type="ECO:0000313" key="1">
    <source>
        <dbReference type="EMBL" id="EOX94091.1"/>
    </source>
</evidence>
<organism evidence="1 2">
    <name type="scientific">Theobroma cacao</name>
    <name type="common">Cacao</name>
    <name type="synonym">Cocoa</name>
    <dbReference type="NCBI Taxonomy" id="3641"/>
    <lineage>
        <taxon>Eukaryota</taxon>
        <taxon>Viridiplantae</taxon>
        <taxon>Streptophyta</taxon>
        <taxon>Embryophyta</taxon>
        <taxon>Tracheophyta</taxon>
        <taxon>Spermatophyta</taxon>
        <taxon>Magnoliopsida</taxon>
        <taxon>eudicotyledons</taxon>
        <taxon>Gunneridae</taxon>
        <taxon>Pentapetalae</taxon>
        <taxon>rosids</taxon>
        <taxon>malvids</taxon>
        <taxon>Malvales</taxon>
        <taxon>Malvaceae</taxon>
        <taxon>Byttnerioideae</taxon>
        <taxon>Theobroma</taxon>
    </lineage>
</organism>
<name>A0A061DPS8_THECC</name>
<protein>
    <submittedName>
        <fullName evidence="1">Uncharacterized protein</fullName>
    </submittedName>
</protein>
<proteinExistence type="predicted"/>
<keyword evidence="2" id="KW-1185">Reference proteome</keyword>
<dbReference type="Proteomes" id="UP000026915">
    <property type="component" value="Chromosome 1"/>
</dbReference>
<accession>A0A061DPS8</accession>
<dbReference type="AlphaFoldDB" id="A0A061DPS8"/>
<dbReference type="InParanoid" id="A0A061DPS8"/>
<sequence>MIQLEKNALLNKINFITVNIQIFHLSNDSCEAIEHISRGVQDKLLCIEVQKIWKLRYKKFGNLCYVISALQPFIGHRNQDLRIKVNIFRDLESNSSTSKVYYFLIH</sequence>
<dbReference type="eggNOG" id="KOG1116">
    <property type="taxonomic scope" value="Eukaryota"/>
</dbReference>
<gene>
    <name evidence="1" type="ORF">TCM_003217</name>
</gene>
<evidence type="ECO:0000313" key="2">
    <source>
        <dbReference type="Proteomes" id="UP000026915"/>
    </source>
</evidence>
<dbReference type="STRING" id="3641.A0A061DPS8"/>
<reference evidence="1 2" key="1">
    <citation type="journal article" date="2013" name="Genome Biol.">
        <title>The genome sequence of the most widely cultivated cacao type and its use to identify candidate genes regulating pod color.</title>
        <authorList>
            <person name="Motamayor J.C."/>
            <person name="Mockaitis K."/>
            <person name="Schmutz J."/>
            <person name="Haiminen N."/>
            <person name="Iii D.L."/>
            <person name="Cornejo O."/>
            <person name="Findley S.D."/>
            <person name="Zheng P."/>
            <person name="Utro F."/>
            <person name="Royaert S."/>
            <person name="Saski C."/>
            <person name="Jenkins J."/>
            <person name="Podicheti R."/>
            <person name="Zhao M."/>
            <person name="Scheffler B.E."/>
            <person name="Stack J.C."/>
            <person name="Feltus F.A."/>
            <person name="Mustiga G.M."/>
            <person name="Amores F."/>
            <person name="Phillips W."/>
            <person name="Marelli J.P."/>
            <person name="May G.D."/>
            <person name="Shapiro H."/>
            <person name="Ma J."/>
            <person name="Bustamante C.D."/>
            <person name="Schnell R.J."/>
            <person name="Main D."/>
            <person name="Gilbert D."/>
            <person name="Parida L."/>
            <person name="Kuhn D.N."/>
        </authorList>
    </citation>
    <scope>NUCLEOTIDE SEQUENCE [LARGE SCALE GENOMIC DNA]</scope>
    <source>
        <strain evidence="2">cv. Matina 1-6</strain>
    </source>
</reference>